<evidence type="ECO:0000259" key="3">
    <source>
        <dbReference type="Pfam" id="PF01370"/>
    </source>
</evidence>
<comment type="caution">
    <text evidence="4">The sequence shown here is derived from an EMBL/GenBank/DDBJ whole genome shotgun (WGS) entry which is preliminary data.</text>
</comment>
<sequence length="224" mass="24120">MEITSANKTALLFGATGLVGSALLRELLQHPAYEKVIAPSRRPLHQPHPQLENPQVDFGALEKWSGKLLADDVFIALGTTIKKAGSKEAFRKVDFDYIVKSALVAKAGGAKQCLLVSSVGADPSSRFFYTRVKGDTEAAIQELGFWATHIFRPGALVGDREEFRLGEKIGIAVSNVLRSISPNILGDYNPTEVDVLAQKMVQAAQGVTGGVQVYGARELLVDGE</sequence>
<organism evidence="4 5">
    <name type="scientific">Neolewinella lacunae</name>
    <dbReference type="NCBI Taxonomy" id="1517758"/>
    <lineage>
        <taxon>Bacteria</taxon>
        <taxon>Pseudomonadati</taxon>
        <taxon>Bacteroidota</taxon>
        <taxon>Saprospiria</taxon>
        <taxon>Saprospirales</taxon>
        <taxon>Lewinellaceae</taxon>
        <taxon>Neolewinella</taxon>
    </lineage>
</organism>
<evidence type="ECO:0000313" key="4">
    <source>
        <dbReference type="EMBL" id="MBC6995275.1"/>
    </source>
</evidence>
<proteinExistence type="predicted"/>
<feature type="domain" description="NAD-dependent epimerase/dehydratase" evidence="3">
    <location>
        <begin position="11"/>
        <end position="103"/>
    </location>
</feature>
<keyword evidence="5" id="KW-1185">Reference proteome</keyword>
<dbReference type="EMBL" id="JACSIT010000122">
    <property type="protein sequence ID" value="MBC6995275.1"/>
    <property type="molecule type" value="Genomic_DNA"/>
</dbReference>
<dbReference type="Pfam" id="PF01370">
    <property type="entry name" value="Epimerase"/>
    <property type="match status" value="1"/>
</dbReference>
<evidence type="ECO:0000313" key="5">
    <source>
        <dbReference type="Proteomes" id="UP000650081"/>
    </source>
</evidence>
<reference evidence="4" key="1">
    <citation type="submission" date="2020-08" db="EMBL/GenBank/DDBJ databases">
        <title>Lewinella bacteria from marine environments.</title>
        <authorList>
            <person name="Zhong Y."/>
        </authorList>
    </citation>
    <scope>NUCLEOTIDE SEQUENCE</scope>
    <source>
        <strain evidence="4">KCTC 42187</strain>
    </source>
</reference>
<dbReference type="Proteomes" id="UP000650081">
    <property type="component" value="Unassembled WGS sequence"/>
</dbReference>
<dbReference type="RefSeq" id="WP_187467320.1">
    <property type="nucleotide sequence ID" value="NZ_JACSIT010000122.1"/>
</dbReference>
<name>A0A923T864_9BACT</name>
<dbReference type="CDD" id="cd05250">
    <property type="entry name" value="CC3_like_SDR_a"/>
    <property type="match status" value="1"/>
</dbReference>
<dbReference type="InterPro" id="IPR001509">
    <property type="entry name" value="Epimerase_deHydtase"/>
</dbReference>
<comment type="subcellular location">
    <subcellularLocation>
        <location evidence="1">Membrane</location>
    </subcellularLocation>
</comment>
<accession>A0A923T864</accession>
<keyword evidence="2" id="KW-0472">Membrane</keyword>
<dbReference type="SUPFAM" id="SSF51735">
    <property type="entry name" value="NAD(P)-binding Rossmann-fold domains"/>
    <property type="match status" value="1"/>
</dbReference>
<evidence type="ECO:0000256" key="2">
    <source>
        <dbReference type="ARBA" id="ARBA00023136"/>
    </source>
</evidence>
<protein>
    <submittedName>
        <fullName evidence="4">Oxidoreductase</fullName>
    </submittedName>
</protein>
<dbReference type="InterPro" id="IPR036291">
    <property type="entry name" value="NAD(P)-bd_dom_sf"/>
</dbReference>
<dbReference type="GO" id="GO:0016020">
    <property type="term" value="C:membrane"/>
    <property type="evidence" value="ECO:0007669"/>
    <property type="project" value="UniProtKB-SubCell"/>
</dbReference>
<dbReference type="PANTHER" id="PTHR14097:SF7">
    <property type="entry name" value="OXIDOREDUCTASE HTATIP2"/>
    <property type="match status" value="1"/>
</dbReference>
<dbReference type="PANTHER" id="PTHR14097">
    <property type="entry name" value="OXIDOREDUCTASE HTATIP2"/>
    <property type="match status" value="1"/>
</dbReference>
<gene>
    <name evidence="4" type="ORF">H9S92_13950</name>
</gene>
<evidence type="ECO:0000256" key="1">
    <source>
        <dbReference type="ARBA" id="ARBA00004370"/>
    </source>
</evidence>
<dbReference type="Gene3D" id="3.40.50.720">
    <property type="entry name" value="NAD(P)-binding Rossmann-like Domain"/>
    <property type="match status" value="1"/>
</dbReference>
<dbReference type="AlphaFoldDB" id="A0A923T864"/>